<dbReference type="CDD" id="cd02042">
    <property type="entry name" value="ParAB_family"/>
    <property type="match status" value="1"/>
</dbReference>
<accession>A0A450UG11</accession>
<dbReference type="SUPFAM" id="SSF52540">
    <property type="entry name" value="P-loop containing nucleoside triphosphate hydrolases"/>
    <property type="match status" value="1"/>
</dbReference>
<gene>
    <name evidence="3" type="ORF">BECKLFY1418A_GA0070994_101626</name>
    <name evidence="2" type="ORF">BECKLFY1418B_GA0070995_101032</name>
</gene>
<evidence type="ECO:0000313" key="2">
    <source>
        <dbReference type="EMBL" id="VFJ88468.1"/>
    </source>
</evidence>
<dbReference type="AlphaFoldDB" id="A0A450UG11"/>
<sequence length="284" mass="31987">MATVVSLINMKGGVGKSTLTFNLAWYSAWFGKLRVLAIDLDPQANLSQYFLGARYYLKLISKLGTKTIVDIFEQFSAPSAISGAPTLIEPNDIIAKLEKWSDGSLLDLVPSRLELAWTLKNPTEKAQLLPQFISKVEENYDLILIDCAPTESILTNAAYRSSRYLFVPVKPEFLATIGLPLLARSLNEFRLMHENQQLDMGGIIFNDKRRSNTPPEQEESCRDVEVTAKKHGWRVFENIAHHSDSFATGSREGTSIFQTPYARDYVKDEFSGVAKEFLKEIDLK</sequence>
<dbReference type="InterPro" id="IPR027417">
    <property type="entry name" value="P-loop_NTPase"/>
</dbReference>
<dbReference type="EMBL" id="CAADFH010000016">
    <property type="protein sequence ID" value="VFJ91497.1"/>
    <property type="molecule type" value="Genomic_DNA"/>
</dbReference>
<dbReference type="PANTHER" id="PTHR13696:SF99">
    <property type="entry name" value="COBYRINIC ACID AC-DIAMIDE SYNTHASE"/>
    <property type="match status" value="1"/>
</dbReference>
<evidence type="ECO:0000313" key="3">
    <source>
        <dbReference type="EMBL" id="VFJ91497.1"/>
    </source>
</evidence>
<evidence type="ECO:0000259" key="1">
    <source>
        <dbReference type="Pfam" id="PF13614"/>
    </source>
</evidence>
<dbReference type="Gene3D" id="3.40.50.300">
    <property type="entry name" value="P-loop containing nucleotide triphosphate hydrolases"/>
    <property type="match status" value="1"/>
</dbReference>
<dbReference type="InterPro" id="IPR025669">
    <property type="entry name" value="AAA_dom"/>
</dbReference>
<dbReference type="Pfam" id="PF13614">
    <property type="entry name" value="AAA_31"/>
    <property type="match status" value="1"/>
</dbReference>
<dbReference type="PANTHER" id="PTHR13696">
    <property type="entry name" value="P-LOOP CONTAINING NUCLEOSIDE TRIPHOSPHATE HYDROLASE"/>
    <property type="match status" value="1"/>
</dbReference>
<dbReference type="EMBL" id="CAADFF010000010">
    <property type="protein sequence ID" value="VFJ88468.1"/>
    <property type="molecule type" value="Genomic_DNA"/>
</dbReference>
<name>A0A450UG11_9GAMM</name>
<organism evidence="3">
    <name type="scientific">Candidatus Kentrum sp. LFY</name>
    <dbReference type="NCBI Taxonomy" id="2126342"/>
    <lineage>
        <taxon>Bacteria</taxon>
        <taxon>Pseudomonadati</taxon>
        <taxon>Pseudomonadota</taxon>
        <taxon>Gammaproteobacteria</taxon>
        <taxon>Candidatus Kentrum</taxon>
    </lineage>
</organism>
<reference evidence="3" key="1">
    <citation type="submission" date="2019-02" db="EMBL/GenBank/DDBJ databases">
        <authorList>
            <person name="Gruber-Vodicka R. H."/>
            <person name="Seah K. B. B."/>
        </authorList>
    </citation>
    <scope>NUCLEOTIDE SEQUENCE</scope>
    <source>
        <strain evidence="3">BECK_M6</strain>
        <strain evidence="2">BECK_M7</strain>
    </source>
</reference>
<feature type="domain" description="AAA" evidence="1">
    <location>
        <begin position="3"/>
        <end position="199"/>
    </location>
</feature>
<protein>
    <submittedName>
        <fullName evidence="3">Chromosome partitioning protein</fullName>
    </submittedName>
</protein>
<dbReference type="InterPro" id="IPR050678">
    <property type="entry name" value="DNA_Partitioning_ATPase"/>
</dbReference>
<proteinExistence type="predicted"/>